<sequence length="40" mass="4757">MINKLKRLIIMNGQKILQNEDNGVWKIETKAQEQEKRFVA</sequence>
<dbReference type="RefSeq" id="WP_013646140.1">
    <property type="nucleotide sequence ID" value="NZ_FNUX01000017.1"/>
</dbReference>
<evidence type="ECO:0000313" key="1">
    <source>
        <dbReference type="EMBL" id="SEF96678.1"/>
    </source>
</evidence>
<evidence type="ECO:0000313" key="2">
    <source>
        <dbReference type="Proteomes" id="UP000236753"/>
    </source>
</evidence>
<dbReference type="AlphaFoldDB" id="A0A1H5WBF4"/>
<accession>A0A1H5WBF4</accession>
<organism evidence="1 2">
    <name type="scientific">Nitrosomonas ureae</name>
    <dbReference type="NCBI Taxonomy" id="44577"/>
    <lineage>
        <taxon>Bacteria</taxon>
        <taxon>Pseudomonadati</taxon>
        <taxon>Pseudomonadota</taxon>
        <taxon>Betaproteobacteria</taxon>
        <taxon>Nitrosomonadales</taxon>
        <taxon>Nitrosomonadaceae</taxon>
        <taxon>Nitrosomonas</taxon>
    </lineage>
</organism>
<dbReference type="Proteomes" id="UP000236753">
    <property type="component" value="Unassembled WGS sequence"/>
</dbReference>
<dbReference type="EMBL" id="FNUX01000017">
    <property type="protein sequence ID" value="SEF96678.1"/>
    <property type="molecule type" value="Genomic_DNA"/>
</dbReference>
<reference evidence="1 2" key="1">
    <citation type="submission" date="2016-10" db="EMBL/GenBank/DDBJ databases">
        <authorList>
            <person name="de Groot N.N."/>
        </authorList>
    </citation>
    <scope>NUCLEOTIDE SEQUENCE [LARGE SCALE GENOMIC DNA]</scope>
    <source>
        <strain evidence="1 2">Nm13</strain>
    </source>
</reference>
<gene>
    <name evidence="1" type="ORF">SAMN05216334_11751</name>
</gene>
<protein>
    <submittedName>
        <fullName evidence="1">Uncharacterized protein</fullName>
    </submittedName>
</protein>
<proteinExistence type="predicted"/>
<name>A0A1H5WBF4_9PROT</name>